<organism evidence="1 2">
    <name type="scientific">Pleurotus cornucopiae</name>
    <name type="common">Cornucopia mushroom</name>
    <dbReference type="NCBI Taxonomy" id="5321"/>
    <lineage>
        <taxon>Eukaryota</taxon>
        <taxon>Fungi</taxon>
        <taxon>Dikarya</taxon>
        <taxon>Basidiomycota</taxon>
        <taxon>Agaricomycotina</taxon>
        <taxon>Agaricomycetes</taxon>
        <taxon>Agaricomycetidae</taxon>
        <taxon>Agaricales</taxon>
        <taxon>Pleurotineae</taxon>
        <taxon>Pleurotaceae</taxon>
        <taxon>Pleurotus</taxon>
    </lineage>
</organism>
<evidence type="ECO:0000313" key="2">
    <source>
        <dbReference type="Proteomes" id="UP000824881"/>
    </source>
</evidence>
<accession>A0ACB7IUW0</accession>
<gene>
    <name evidence="1" type="ORF">CCMSSC00406_0008012</name>
</gene>
<proteinExistence type="predicted"/>
<sequence>MSLSSSVVPFPTSSSTSTSSGSSRSSSLLAKWNRDARLSISSKSIASTQIVISAPLPLGSGVRRDSLIPRPASSKKRAHKEIVTNENLDIDDERARVRQRTNSEATLTPGKPDHASPPVSTLLHTAEGVEPTRAMARDGAIAIVQARPGQAKKTLKALRDRLRIHPTRGPKTEDAVAPNEAGFLALPTNVTAGSQPDICPPSPTPRQEDGTISKASHCEELDRVPVPRPDVERTGDKCNENADENHCDPRPSSKPQRGGPKSKTVHFLLTPTDLEMKAYKEMARRPVDLSKSKSPLQQRNANLSHISSTSPRAVPAKAFAAAAKAEASPVSATASSVLLRRDALFKPPVSLTAEQLKLGIAFYNSPHFEIWDMEDDIFVAWPAELRLEALDSDRWEFTSLIQPEILRVDLECHSKYYCKDGDHTKYPYAICDSDSWYSVKYGGAVCRDGMRSTVVPAAGIHVAAQWERTYKRRAEPSEPPAGASARRSKSLDLPAERGWVLRFWIPIPTHLFVKRETRSFIIESKVWLVDDKRDLPHKDKALTTTAEMTISHLRREREMI</sequence>
<reference evidence="1 2" key="1">
    <citation type="journal article" date="2021" name="Appl. Environ. Microbiol.">
        <title>Genetic linkage and physical mapping for an oyster mushroom Pleurotus cornucopiae and QTL analysis for the trait cap color.</title>
        <authorList>
            <person name="Zhang Y."/>
            <person name="Gao W."/>
            <person name="Sonnenberg A."/>
            <person name="Chen Q."/>
            <person name="Zhang J."/>
            <person name="Huang C."/>
        </authorList>
    </citation>
    <scope>NUCLEOTIDE SEQUENCE [LARGE SCALE GENOMIC DNA]</scope>
    <source>
        <strain evidence="1">CCMSSC00406</strain>
    </source>
</reference>
<comment type="caution">
    <text evidence="1">The sequence shown here is derived from an EMBL/GenBank/DDBJ whole genome shotgun (WGS) entry which is preliminary data.</text>
</comment>
<dbReference type="Proteomes" id="UP000824881">
    <property type="component" value="Unassembled WGS sequence"/>
</dbReference>
<evidence type="ECO:0000313" key="1">
    <source>
        <dbReference type="EMBL" id="KAG9222027.1"/>
    </source>
</evidence>
<name>A0ACB7IUW0_PLECO</name>
<protein>
    <submittedName>
        <fullName evidence="1">Uncharacterized protein</fullName>
    </submittedName>
</protein>
<dbReference type="EMBL" id="WQMT02000005">
    <property type="protein sequence ID" value="KAG9222027.1"/>
    <property type="molecule type" value="Genomic_DNA"/>
</dbReference>
<keyword evidence="2" id="KW-1185">Reference proteome</keyword>